<sequence>MGTSTLRNHLLCCPDYLNTFEDENQTTSHEMKDESKSHVFDKEACRKALTRLIIIDELPFSFVEKEGFQQYSKQLEPNFDLPSRRTLARDVYKLFCDEKQKLRNFFVSNKQRVCITIDAWTSIQNYYYMVITAHFIDSEWKLQKRIFNFCTVPDHKGETIGKVIESCLLEWGVERVFTITVDNASSNELAINYVKKKLKNWSENGLVLDGDFLHMRCCAHILNLIVNEGLKDLHVSISRIRNAVKYVKSSPARLKKFKICVEHERIEDAGLVVQDVSTRWNSTYLMLESALKFQKAFERMEDDDRHYVLYFKEDGGPPNSDDWENANVFVLFFKSFYDITLKFSGSMYVTSNLYFHEMCSIHSDLTSLIESGDDLVLSKMAIGMKNKYDKYWGSIDRLNNLLLISVILDPRYKLKYVRFCFEDIFVIDEVGKKSEEVKNLLIRLYEYYKDLDTRIGGCGSSSGAKRYLLEPCEHVDDDDFEILAWWKMNSIKYRVLSHIAKDVFAIPISTVASESAFSTGGRIIDSFRSSLSLKMVEALICSQNWLRNTFVPLQDEPTMEELEFYEAMISEFGSSATTEAMTLD</sequence>
<reference evidence="2" key="1">
    <citation type="journal article" date="2023" name="Hortic. Res.">
        <title>A chromosome-level phased genome enabling allele-level studies in sweet orange: a case study on citrus Huanglongbing tolerance.</title>
        <authorList>
            <person name="Wu B."/>
            <person name="Yu Q."/>
            <person name="Deng Z."/>
            <person name="Duan Y."/>
            <person name="Luo F."/>
            <person name="Gmitter F. Jr."/>
        </authorList>
    </citation>
    <scope>NUCLEOTIDE SEQUENCE [LARGE SCALE GENOMIC DNA]</scope>
    <source>
        <strain evidence="2">cv. Valencia</strain>
    </source>
</reference>
<organism evidence="1 2">
    <name type="scientific">Citrus sinensis</name>
    <name type="common">Sweet orange</name>
    <name type="synonym">Citrus aurantium var. sinensis</name>
    <dbReference type="NCBI Taxonomy" id="2711"/>
    <lineage>
        <taxon>Eukaryota</taxon>
        <taxon>Viridiplantae</taxon>
        <taxon>Streptophyta</taxon>
        <taxon>Embryophyta</taxon>
        <taxon>Tracheophyta</taxon>
        <taxon>Spermatophyta</taxon>
        <taxon>Magnoliopsida</taxon>
        <taxon>eudicotyledons</taxon>
        <taxon>Gunneridae</taxon>
        <taxon>Pentapetalae</taxon>
        <taxon>rosids</taxon>
        <taxon>malvids</taxon>
        <taxon>Sapindales</taxon>
        <taxon>Rutaceae</taxon>
        <taxon>Aurantioideae</taxon>
        <taxon>Citrus</taxon>
    </lineage>
</organism>
<comment type="caution">
    <text evidence="1">The sequence shown here is derived from an EMBL/GenBank/DDBJ whole genome shotgun (WGS) entry which is preliminary data.</text>
</comment>
<name>A0ACB8IMX9_CITSI</name>
<dbReference type="Proteomes" id="UP000829398">
    <property type="component" value="Chromosome 8"/>
</dbReference>
<gene>
    <name evidence="1" type="ORF">KPL71_023951</name>
</gene>
<keyword evidence="2" id="KW-1185">Reference proteome</keyword>
<evidence type="ECO:0000313" key="2">
    <source>
        <dbReference type="Proteomes" id="UP000829398"/>
    </source>
</evidence>
<protein>
    <submittedName>
        <fullName evidence="1">BED-type domain-containing protein</fullName>
    </submittedName>
</protein>
<evidence type="ECO:0000313" key="1">
    <source>
        <dbReference type="EMBL" id="KAH9698266.1"/>
    </source>
</evidence>
<dbReference type="EMBL" id="CM039177">
    <property type="protein sequence ID" value="KAH9698266.1"/>
    <property type="molecule type" value="Genomic_DNA"/>
</dbReference>
<proteinExistence type="predicted"/>
<accession>A0ACB8IMX9</accession>